<feature type="domain" description="Glycosyltransferase 2-like" evidence="1">
    <location>
        <begin position="5"/>
        <end position="143"/>
    </location>
</feature>
<organism evidence="2 3">
    <name type="scientific">Parablautia intestinalis</name>
    <dbReference type="NCBI Taxonomy" id="2320100"/>
    <lineage>
        <taxon>Bacteria</taxon>
        <taxon>Bacillati</taxon>
        <taxon>Bacillota</taxon>
        <taxon>Clostridia</taxon>
        <taxon>Lachnospirales</taxon>
        <taxon>Lachnospiraceae</taxon>
        <taxon>Parablautia</taxon>
    </lineage>
</organism>
<gene>
    <name evidence="2" type="ORF">D7V94_20735</name>
</gene>
<dbReference type="InterPro" id="IPR029044">
    <property type="entry name" value="Nucleotide-diphossugar_trans"/>
</dbReference>
<keyword evidence="3" id="KW-1185">Reference proteome</keyword>
<dbReference type="SUPFAM" id="SSF53448">
    <property type="entry name" value="Nucleotide-diphospho-sugar transferases"/>
    <property type="match status" value="1"/>
</dbReference>
<name>A0A3A9A8W6_9FIRM</name>
<keyword evidence="2" id="KW-0808">Transferase</keyword>
<dbReference type="GO" id="GO:0016758">
    <property type="term" value="F:hexosyltransferase activity"/>
    <property type="evidence" value="ECO:0007669"/>
    <property type="project" value="UniProtKB-ARBA"/>
</dbReference>
<dbReference type="OrthoDB" id="1640114at2"/>
<dbReference type="Pfam" id="PF00535">
    <property type="entry name" value="Glycos_transf_2"/>
    <property type="match status" value="1"/>
</dbReference>
<proteinExistence type="predicted"/>
<dbReference type="CDD" id="cd00761">
    <property type="entry name" value="Glyco_tranf_GTA_type"/>
    <property type="match status" value="1"/>
</dbReference>
<dbReference type="EMBL" id="RAYQ01000038">
    <property type="protein sequence ID" value="RKI87614.1"/>
    <property type="molecule type" value="Genomic_DNA"/>
</dbReference>
<evidence type="ECO:0000313" key="3">
    <source>
        <dbReference type="Proteomes" id="UP000280696"/>
    </source>
</evidence>
<dbReference type="PANTHER" id="PTHR22916:SF3">
    <property type="entry name" value="UDP-GLCNAC:BETAGAL BETA-1,3-N-ACETYLGLUCOSAMINYLTRANSFERASE-LIKE PROTEIN 1"/>
    <property type="match status" value="1"/>
</dbReference>
<evidence type="ECO:0000259" key="1">
    <source>
        <dbReference type="Pfam" id="PF00535"/>
    </source>
</evidence>
<reference evidence="2 3" key="1">
    <citation type="submission" date="2018-09" db="EMBL/GenBank/DDBJ databases">
        <title>Murine metabolic-syndrome-specific gut microbial biobank.</title>
        <authorList>
            <person name="Liu C."/>
        </authorList>
    </citation>
    <scope>NUCLEOTIDE SEQUENCE [LARGE SCALE GENOMIC DNA]</scope>
    <source>
        <strain evidence="2 3">0.1xD8-82</strain>
    </source>
</reference>
<dbReference type="PANTHER" id="PTHR22916">
    <property type="entry name" value="GLYCOSYLTRANSFERASE"/>
    <property type="match status" value="1"/>
</dbReference>
<dbReference type="AlphaFoldDB" id="A0A3A9A8W6"/>
<dbReference type="Proteomes" id="UP000280696">
    <property type="component" value="Unassembled WGS sequence"/>
</dbReference>
<protein>
    <submittedName>
        <fullName evidence="2">Glycosyltransferase family 2 protein</fullName>
    </submittedName>
</protein>
<dbReference type="Gene3D" id="3.90.550.10">
    <property type="entry name" value="Spore Coat Polysaccharide Biosynthesis Protein SpsA, Chain A"/>
    <property type="match status" value="1"/>
</dbReference>
<sequence length="406" mass="47591">MIKISVIIPAYNMENYLRECLDSVLGQTIKDIEIICIDDGSTDNSYEILLEYNKKYENVIVLQQKNQGSGSARNRGMEHANGRYVCFMDADDYYAKPQALEQLFLAAEKNGVLVCGGNKELLYGEKKMKHDVPFNEEKKIVFKYYGNFYDYTRYIIRTDVIRKNNILFPSYRRYQDPPFLLNVMIHAQEFYAVNELVYIVRKGYKEVKYTLEVTLDLLQGIRDCFKMAYENDLLVAYERYLKYVLFSYLPAIYKYADQGRVWELIDEINKISMKWVSEISDIFLNRSALDEYVIKLKEKRDCLVAKCHEAKEVVIYGAGVAGKLFLEKYKKECSRLAGFAISKKDVDESFINGYPLKEISEYDKDAFVVVVANQKNAEEMMRNLEKLDYKNLFYIEYTGLKMLEEL</sequence>
<dbReference type="RefSeq" id="WP_120472201.1">
    <property type="nucleotide sequence ID" value="NZ_RAYQ01000038.1"/>
</dbReference>
<dbReference type="InterPro" id="IPR001173">
    <property type="entry name" value="Glyco_trans_2-like"/>
</dbReference>
<accession>A0A3A9A8W6</accession>
<comment type="caution">
    <text evidence="2">The sequence shown here is derived from an EMBL/GenBank/DDBJ whole genome shotgun (WGS) entry which is preliminary data.</text>
</comment>
<evidence type="ECO:0000313" key="2">
    <source>
        <dbReference type="EMBL" id="RKI87614.1"/>
    </source>
</evidence>